<dbReference type="AlphaFoldDB" id="A0A2T5MAK1"/>
<evidence type="ECO:0000256" key="2">
    <source>
        <dbReference type="SAM" id="Phobius"/>
    </source>
</evidence>
<evidence type="ECO:0000313" key="3">
    <source>
        <dbReference type="EMBL" id="PTU25563.1"/>
    </source>
</evidence>
<evidence type="ECO:0000256" key="1">
    <source>
        <dbReference type="SAM" id="MobiDB-lite"/>
    </source>
</evidence>
<sequence length="88" mass="10111">MIYQTMVRPERPPSTRIRNIKENNTEGGGRKFRKKRKTILALINLAYLSGMSSARLLYSYLSMVKPKSLDLICLEATKQSNYHMCATI</sequence>
<gene>
    <name evidence="3" type="ORF">P175DRAFT_0554797</name>
</gene>
<dbReference type="RefSeq" id="XP_040756955.1">
    <property type="nucleotide sequence ID" value="XM_040900582.1"/>
</dbReference>
<dbReference type="Proteomes" id="UP000244073">
    <property type="component" value="Unassembled WGS sequence"/>
</dbReference>
<dbReference type="VEuPathDB" id="FungiDB:P175DRAFT_0554797"/>
<reference evidence="3 4" key="1">
    <citation type="journal article" date="2018" name="Proc. Natl. Acad. Sci. U.S.A.">
        <title>Linking secondary metabolites to gene clusters through genome sequencing of six diverse Aspergillus species.</title>
        <authorList>
            <person name="Kaerboelling I."/>
            <person name="Vesth T.C."/>
            <person name="Frisvad J.C."/>
            <person name="Nybo J.L."/>
            <person name="Theobald S."/>
            <person name="Kuo A."/>
            <person name="Bowyer P."/>
            <person name="Matsuda Y."/>
            <person name="Mondo S."/>
            <person name="Lyhne E.K."/>
            <person name="Kogle M.E."/>
            <person name="Clum A."/>
            <person name="Lipzen A."/>
            <person name="Salamov A."/>
            <person name="Ngan C.Y."/>
            <person name="Daum C."/>
            <person name="Chiniquy J."/>
            <person name="Barry K."/>
            <person name="LaButti K."/>
            <person name="Haridas S."/>
            <person name="Simmons B.A."/>
            <person name="Magnuson J.K."/>
            <person name="Mortensen U.H."/>
            <person name="Larsen T.O."/>
            <person name="Grigoriev I.V."/>
            <person name="Baker S.E."/>
            <person name="Andersen M.R."/>
        </authorList>
    </citation>
    <scope>NUCLEOTIDE SEQUENCE [LARGE SCALE GENOMIC DNA]</scope>
    <source>
        <strain evidence="3 4">IBT 24754</strain>
    </source>
</reference>
<evidence type="ECO:0000313" key="4">
    <source>
        <dbReference type="Proteomes" id="UP000244073"/>
    </source>
</evidence>
<accession>A0A2T5MAK1</accession>
<organism evidence="3 4">
    <name type="scientific">Aspergillus ochraceoroseus IBT 24754</name>
    <dbReference type="NCBI Taxonomy" id="1392256"/>
    <lineage>
        <taxon>Eukaryota</taxon>
        <taxon>Fungi</taxon>
        <taxon>Dikarya</taxon>
        <taxon>Ascomycota</taxon>
        <taxon>Pezizomycotina</taxon>
        <taxon>Eurotiomycetes</taxon>
        <taxon>Eurotiomycetidae</taxon>
        <taxon>Eurotiales</taxon>
        <taxon>Aspergillaceae</taxon>
        <taxon>Aspergillus</taxon>
        <taxon>Aspergillus subgen. Nidulantes</taxon>
    </lineage>
</organism>
<feature type="transmembrane region" description="Helical" evidence="2">
    <location>
        <begin position="39"/>
        <end position="61"/>
    </location>
</feature>
<feature type="compositionally biased region" description="Basic and acidic residues" evidence="1">
    <location>
        <begin position="8"/>
        <end position="24"/>
    </location>
</feature>
<dbReference type="EMBL" id="MSFN02000001">
    <property type="protein sequence ID" value="PTU25563.1"/>
    <property type="molecule type" value="Genomic_DNA"/>
</dbReference>
<keyword evidence="2" id="KW-0812">Transmembrane</keyword>
<name>A0A2T5MAK1_9EURO</name>
<comment type="caution">
    <text evidence="3">The sequence shown here is derived from an EMBL/GenBank/DDBJ whole genome shotgun (WGS) entry which is preliminary data.</text>
</comment>
<keyword evidence="2" id="KW-0472">Membrane</keyword>
<proteinExistence type="predicted"/>
<keyword evidence="2" id="KW-1133">Transmembrane helix</keyword>
<protein>
    <submittedName>
        <fullName evidence="3">Uncharacterized protein</fullName>
    </submittedName>
</protein>
<feature type="region of interest" description="Disordered" evidence="1">
    <location>
        <begin position="1"/>
        <end position="31"/>
    </location>
</feature>
<dbReference type="GeneID" id="63817466"/>